<dbReference type="PRINTS" id="PR00313">
    <property type="entry name" value="CABNDNGRPT"/>
</dbReference>
<dbReference type="Pfam" id="PF00353">
    <property type="entry name" value="HemolysinCabind"/>
    <property type="match status" value="3"/>
</dbReference>
<feature type="domain" description="Bacterial Ig-like" evidence="1">
    <location>
        <begin position="817"/>
        <end position="907"/>
    </location>
</feature>
<dbReference type="InterPro" id="IPR018511">
    <property type="entry name" value="Hemolysin-typ_Ca-bd_CS"/>
</dbReference>
<dbReference type="Pfam" id="PF19078">
    <property type="entry name" value="Big_12"/>
    <property type="match status" value="4"/>
</dbReference>
<protein>
    <recommendedName>
        <fullName evidence="1">Bacterial Ig-like domain-containing protein</fullName>
    </recommendedName>
</protein>
<evidence type="ECO:0000313" key="2">
    <source>
        <dbReference type="EMBL" id="RZS58793.1"/>
    </source>
</evidence>
<name>A0A4Q7LW24_9BURK</name>
<sequence length="2195" mass="220516">DGTTQLFDAAGNAVAGSTDLSAMDSQGIDTKAPTITQFTSSTDNGSYNEGDTITIQATASENLQAGATITVTLNTVPATTVTLTRHASTANLLEGSYPVAAGQNADDLTVVSYTLGTASAAPKDVAGNAMISTAQPADSSNIGGLKNLVIDTTAPTLVISDTQVSGTATGDVTYTFQFSETVTGFDASDVTVTNGSKGLFTAVDGDTYTLVVSPTANAQGADIGVSVGTGLSDVAGNAIASTTTAAAQAWDRKLPTITQFTSTKADGAYKVGEAFVIQATASENLQAGATITVTLNTVPATTVTLTRHASTANLLEGTYTVAAGQNAADLTVASYTLGTSSAAPKDDVGNLMTSTTVPAASSNIGGLKNLVIDTQAPTLAISDSQVSGTATGDVTYTFQFSETVTGFGAADVTVTNGTKGMFTAVDGDTYTLVVSPTADAQGADIGVSVGTGLNDLAGNFIASTTTAAVQAWDRKLPTITQFTSTKADGAYKVGEAIVIQATASENLQAGATITVTLNTVPATTVLLTRHASTANLLEGTYTVAAGQNAADLTVASYTLGTASAAPKDDAGNLMTSTTVPAAGSNIGGLKNLVIDTQAPTLAISDSQVSGTATGDVTYTFQFSETVTGFTADDVNLTNGSKGTFTAVDGDTYTLVVSPAVDTEGADIGVSVGTGLSDVAGNAIASTTTAAVQAWDRKLPTITQFTSSTVNGSYNEGDTITIQATASENLQAGATITVTLNTVPATTVLLTRHASTANLLEGTYTVAAGQNAADLTVASYTLGTASAAPKDDVGNLMTSTTVPAASSNIGGLKDVVIDTQAPTLAISDSLASGTATGDVTYTFQFSETVTGFDASDVTVTTGSKGTFTAVDGDTYTLVVSPAVNTEGADIGVSVGTGLTDVAGNAIAAITTADAQAWDRKAPTITRFTSSKTDGAYKAGEAIVIQATASENLQDGATITVTLNSGGTALLTRVTGSANLLEGTYTVSAGQNVADLSVASYTLGTSAAAPKDIAGNLMTSTALPTGSNLGDLKNLEIDTVAPTGPSVVLTRATDNLPTNEWTVAATQATRIASATGQGSNNRITVAATLTGDMTAEGWFKADAPTASATQHLFYVVGPSGPYELFIRNGELLTWSTGAGDQRVDLNGSAAGTGSFTSTDWNHFAVTTNGSGGWVVYLNGTQVHSQSAISMSSTATSVTVYAGNHKDATTTSSGSNNSFNGLVSSIELWDTQRTAAQITQDMLTVSSSDANRKGAWLLGSSNSTNEVSGGSAATLGSATSLAAINRTFVSNDGTQTLSGTLSDVLPENHKVVVLSGDTVVGEASPTGTIWTITTSALSQGVQSLTAAVSDRAGNLGPRSAVYSVNINSVVSRVDLDDSTADTQSRFAQLSNEAADIAIAPKMALTADDDISSIEVSIGGTINTDVLKLGAISLTLNGSAQSASNVTVAGVSGVNWSYSGASSVVTLSRNGGGAFTATQVQQLEKALTFTTAELDPSSPVTFGFKRYDLIGNASETATVDLDVVTIMYLDLLADTAEADSGRIGGTASDGITAAGVLKVSGGGTQWQYTLNGGATWESVSKAEGLKASSAWDGVKVDANAARIYLPEGSYTVANIQVRKSEGRDVANIGNMAASTTTLLVDWFTKTKTMTEILVDGRTGGSDGAGDSILVNGSSAREVLTLNHLGLVQGLQAAAARPEDVTLTFSNETNVTVYLSGSALSSGGVVSLADVNSGLVTLAYNQDAASLISGGAFARVDFTVSEAATWNGSASFTNTLNFKFSDNRVVIYGDASGNGAQSGVNDITVYSNTRFDGVVAQAGQAAPDKLMGGSANDVIFGDGSGGSGANSPTTNRNISGGAAGGASDHIFGGAGSDLIFGDGFNGANGENVSPFSDGTNVIGIVGEFGGGGSNNVYGRWSSSNSISTSVGSTTGGGGAGGLADGAGGTALLGNTAGGSASTYVVSGFNFRIGGFGAGVQKDGLNTNAVIVEDTLSSVGSWQFNTPASGQNSAANVGSVYSQMDSKLLNSGTTFTGLTSGVGDDVIHGGRGHDKIAGGNGSDRIVGGQGNDLMWGNGGGSNGANNDTFVWQRGDAGSTGAADEIRDWNASSMKLDISGLLENHAALSITGLANWVTVSAATAGEINTSMGLGSTLGGGGVKLVIDVDGVGGSSVTQTIYLRGITYNAATMDLATKWTGSNWLIV</sequence>
<keyword evidence="3" id="KW-1185">Reference proteome</keyword>
<proteinExistence type="predicted"/>
<dbReference type="PROSITE" id="PS00330">
    <property type="entry name" value="HEMOLYSIN_CALCIUM"/>
    <property type="match status" value="2"/>
</dbReference>
<organism evidence="2 3">
    <name type="scientific">Sphaerotilus mobilis</name>
    <dbReference type="NCBI Taxonomy" id="47994"/>
    <lineage>
        <taxon>Bacteria</taxon>
        <taxon>Pseudomonadati</taxon>
        <taxon>Pseudomonadota</taxon>
        <taxon>Betaproteobacteria</taxon>
        <taxon>Burkholderiales</taxon>
        <taxon>Sphaerotilaceae</taxon>
        <taxon>Sphaerotilus</taxon>
    </lineage>
</organism>
<dbReference type="InterPro" id="IPR044048">
    <property type="entry name" value="Big_12"/>
</dbReference>
<dbReference type="SUPFAM" id="SSF49899">
    <property type="entry name" value="Concanavalin A-like lectins/glucanases"/>
    <property type="match status" value="1"/>
</dbReference>
<feature type="domain" description="Bacterial Ig-like" evidence="1">
    <location>
        <begin position="595"/>
        <end position="687"/>
    </location>
</feature>
<reference evidence="2 3" key="1">
    <citation type="submission" date="2019-02" db="EMBL/GenBank/DDBJ databases">
        <title>Genomic Encyclopedia of Type Strains, Phase IV (KMG-IV): sequencing the most valuable type-strain genomes for metagenomic binning, comparative biology and taxonomic classification.</title>
        <authorList>
            <person name="Goeker M."/>
        </authorList>
    </citation>
    <scope>NUCLEOTIDE SEQUENCE [LARGE SCALE GENOMIC DNA]</scope>
    <source>
        <strain evidence="2 3">DSM 10617</strain>
    </source>
</reference>
<feature type="domain" description="Bacterial Ig-like" evidence="1">
    <location>
        <begin position="373"/>
        <end position="464"/>
    </location>
</feature>
<dbReference type="Proteomes" id="UP000293433">
    <property type="component" value="Unassembled WGS sequence"/>
</dbReference>
<dbReference type="InterPro" id="IPR001343">
    <property type="entry name" value="Hemolysn_Ca-bd"/>
</dbReference>
<dbReference type="Gene3D" id="2.60.40.10">
    <property type="entry name" value="Immunoglobulins"/>
    <property type="match status" value="1"/>
</dbReference>
<dbReference type="EMBL" id="SGWV01000007">
    <property type="protein sequence ID" value="RZS58793.1"/>
    <property type="molecule type" value="Genomic_DNA"/>
</dbReference>
<evidence type="ECO:0000313" key="3">
    <source>
        <dbReference type="Proteomes" id="UP000293433"/>
    </source>
</evidence>
<gene>
    <name evidence="2" type="ORF">EV685_1093</name>
</gene>
<feature type="domain" description="Bacterial Ig-like" evidence="1">
    <location>
        <begin position="151"/>
        <end position="244"/>
    </location>
</feature>
<dbReference type="InterPro" id="IPR013320">
    <property type="entry name" value="ConA-like_dom_sf"/>
</dbReference>
<dbReference type="InterPro" id="IPR013783">
    <property type="entry name" value="Ig-like_fold"/>
</dbReference>
<evidence type="ECO:0000259" key="1">
    <source>
        <dbReference type="Pfam" id="PF19078"/>
    </source>
</evidence>
<dbReference type="GO" id="GO:0005509">
    <property type="term" value="F:calcium ion binding"/>
    <property type="evidence" value="ECO:0007669"/>
    <property type="project" value="InterPro"/>
</dbReference>
<accession>A0A4Q7LW24</accession>
<comment type="caution">
    <text evidence="2">The sequence shown here is derived from an EMBL/GenBank/DDBJ whole genome shotgun (WGS) entry which is preliminary data.</text>
</comment>
<dbReference type="Gene3D" id="2.60.120.200">
    <property type="match status" value="1"/>
</dbReference>
<feature type="non-terminal residue" evidence="2">
    <location>
        <position position="1"/>
    </location>
</feature>